<dbReference type="PANTHER" id="PTHR12323">
    <property type="entry name" value="SR-RELATED CTD ASSOCIATED FACTOR 6"/>
    <property type="match status" value="1"/>
</dbReference>
<protein>
    <recommendedName>
        <fullName evidence="2">SUPPRESSOR-OF-WHITE-APRICOT-like C-terminal domain-containing protein</fullName>
    </recommendedName>
</protein>
<dbReference type="Proteomes" id="UP001058974">
    <property type="component" value="Chromosome 6"/>
</dbReference>
<keyword evidence="4" id="KW-1185">Reference proteome</keyword>
<name>A0A9D4WAN7_PEA</name>
<feature type="region of interest" description="Disordered" evidence="1">
    <location>
        <begin position="251"/>
        <end position="271"/>
    </location>
</feature>
<dbReference type="GO" id="GO:0006874">
    <property type="term" value="P:intracellular calcium ion homeostasis"/>
    <property type="evidence" value="ECO:0007669"/>
    <property type="project" value="TreeGrafter"/>
</dbReference>
<evidence type="ECO:0000313" key="3">
    <source>
        <dbReference type="EMBL" id="KAI5398043.1"/>
    </source>
</evidence>
<accession>A0A9D4WAN7</accession>
<reference evidence="3 4" key="1">
    <citation type="journal article" date="2022" name="Nat. Genet.">
        <title>Improved pea reference genome and pan-genome highlight genomic features and evolutionary characteristics.</title>
        <authorList>
            <person name="Yang T."/>
            <person name="Liu R."/>
            <person name="Luo Y."/>
            <person name="Hu S."/>
            <person name="Wang D."/>
            <person name="Wang C."/>
            <person name="Pandey M.K."/>
            <person name="Ge S."/>
            <person name="Xu Q."/>
            <person name="Li N."/>
            <person name="Li G."/>
            <person name="Huang Y."/>
            <person name="Saxena R.K."/>
            <person name="Ji Y."/>
            <person name="Li M."/>
            <person name="Yan X."/>
            <person name="He Y."/>
            <person name="Liu Y."/>
            <person name="Wang X."/>
            <person name="Xiang C."/>
            <person name="Varshney R.K."/>
            <person name="Ding H."/>
            <person name="Gao S."/>
            <person name="Zong X."/>
        </authorList>
    </citation>
    <scope>NUCLEOTIDE SEQUENCE [LARGE SCALE GENOMIC DNA]</scope>
    <source>
        <strain evidence="3 4">cv. Zhongwan 6</strain>
    </source>
</reference>
<dbReference type="Pfam" id="PF25123">
    <property type="entry name" value="SWAP1_C"/>
    <property type="match status" value="1"/>
</dbReference>
<gene>
    <name evidence="3" type="ORF">KIW84_063735</name>
</gene>
<feature type="region of interest" description="Disordered" evidence="1">
    <location>
        <begin position="127"/>
        <end position="148"/>
    </location>
</feature>
<proteinExistence type="predicted"/>
<feature type="domain" description="SUPPRESSOR-OF-WHITE-APRICOT-like C-terminal" evidence="2">
    <location>
        <begin position="47"/>
        <end position="106"/>
    </location>
</feature>
<dbReference type="EMBL" id="JAMSHJ010000006">
    <property type="protein sequence ID" value="KAI5398043.1"/>
    <property type="molecule type" value="Genomic_DNA"/>
</dbReference>
<organism evidence="3 4">
    <name type="scientific">Pisum sativum</name>
    <name type="common">Garden pea</name>
    <name type="synonym">Lathyrus oleraceus</name>
    <dbReference type="NCBI Taxonomy" id="3888"/>
    <lineage>
        <taxon>Eukaryota</taxon>
        <taxon>Viridiplantae</taxon>
        <taxon>Streptophyta</taxon>
        <taxon>Embryophyta</taxon>
        <taxon>Tracheophyta</taxon>
        <taxon>Spermatophyta</taxon>
        <taxon>Magnoliopsida</taxon>
        <taxon>eudicotyledons</taxon>
        <taxon>Gunneridae</taxon>
        <taxon>Pentapetalae</taxon>
        <taxon>rosids</taxon>
        <taxon>fabids</taxon>
        <taxon>Fabales</taxon>
        <taxon>Fabaceae</taxon>
        <taxon>Papilionoideae</taxon>
        <taxon>50 kb inversion clade</taxon>
        <taxon>NPAAA clade</taxon>
        <taxon>Hologalegina</taxon>
        <taxon>IRL clade</taxon>
        <taxon>Fabeae</taxon>
        <taxon>Lathyrus</taxon>
    </lineage>
</organism>
<dbReference type="InterPro" id="IPR056922">
    <property type="entry name" value="SWAP1_C"/>
</dbReference>
<evidence type="ECO:0000259" key="2">
    <source>
        <dbReference type="Pfam" id="PF25123"/>
    </source>
</evidence>
<comment type="caution">
    <text evidence="3">The sequence shown here is derived from an EMBL/GenBank/DDBJ whole genome shotgun (WGS) entry which is preliminary data.</text>
</comment>
<dbReference type="Gramene" id="Psat06G0373500-T1">
    <property type="protein sequence ID" value="KAI5398043.1"/>
    <property type="gene ID" value="KIW84_063735"/>
</dbReference>
<sequence>MAAQQFISNSALLSAFPGSMSIPSYAQPSGAHLLTLISFGTGEQLPPYPLFPPGLIPGMVRKMQIGSGVPYSPMSPLDIPTLIPPSTVPATKILQRVSKFFKEIGEGGACIPPPPNLHQIDPKTGTYANGNVDGKPGSSGSRKLGLGAAADPNEVSQYEDVYTSYRHLISDSLDAFINCRINYPPISTQSVGALRTLILDAEETCHAFALKRLFPPADVQTFSVTEPSSIAATTTLYESIPHEILQQTCNGTKTHQVSPSSIPPTRSINIE</sequence>
<evidence type="ECO:0000313" key="4">
    <source>
        <dbReference type="Proteomes" id="UP001058974"/>
    </source>
</evidence>
<evidence type="ECO:0000256" key="1">
    <source>
        <dbReference type="SAM" id="MobiDB-lite"/>
    </source>
</evidence>
<dbReference type="GO" id="GO:0048471">
    <property type="term" value="C:perinuclear region of cytoplasm"/>
    <property type="evidence" value="ECO:0007669"/>
    <property type="project" value="TreeGrafter"/>
</dbReference>
<dbReference type="PANTHER" id="PTHR12323:SF0">
    <property type="entry name" value="CALCIUM HOMEOSTASIS ENDOPLASMIC RETICULUM PROTEIN"/>
    <property type="match status" value="1"/>
</dbReference>
<dbReference type="AlphaFoldDB" id="A0A9D4WAN7"/>